<protein>
    <submittedName>
        <fullName evidence="1">Uncharacterized protein</fullName>
    </submittedName>
</protein>
<dbReference type="EMBL" id="CP092109">
    <property type="protein sequence ID" value="UWZ80736.1"/>
    <property type="molecule type" value="Genomic_DNA"/>
</dbReference>
<organism evidence="1 2">
    <name type="scientific">Geoalkalibacter halelectricus</name>
    <dbReference type="NCBI Taxonomy" id="2847045"/>
    <lineage>
        <taxon>Bacteria</taxon>
        <taxon>Pseudomonadati</taxon>
        <taxon>Thermodesulfobacteriota</taxon>
        <taxon>Desulfuromonadia</taxon>
        <taxon>Desulfuromonadales</taxon>
        <taxon>Geoalkalibacteraceae</taxon>
        <taxon>Geoalkalibacter</taxon>
    </lineage>
</organism>
<evidence type="ECO:0000313" key="2">
    <source>
        <dbReference type="Proteomes" id="UP001060414"/>
    </source>
</evidence>
<gene>
    <name evidence="1" type="ORF">L9S41_04875</name>
</gene>
<sequence>MKSKPTLYAWPLALAALFLAFILFSGWSIHAAGTRVSPVVEDYGQNSSAGRSLNKPI</sequence>
<evidence type="ECO:0000313" key="1">
    <source>
        <dbReference type="EMBL" id="UWZ80736.1"/>
    </source>
</evidence>
<keyword evidence="2" id="KW-1185">Reference proteome</keyword>
<dbReference type="Proteomes" id="UP001060414">
    <property type="component" value="Chromosome"/>
</dbReference>
<accession>A0ABY5ZU48</accession>
<name>A0ABY5ZU48_9BACT</name>
<reference evidence="1" key="1">
    <citation type="journal article" date="2022" name="Environ. Microbiol.">
        <title>Geoalkalibacter halelectricus SAP #1 sp. nov. possessing extracellular electron transfer and mineral#reducing capabilities from a haloalkaline environment.</title>
        <authorList>
            <person name="Yadav S."/>
            <person name="Singh R."/>
            <person name="Sundharam S.S."/>
            <person name="Chaudhary S."/>
            <person name="Krishnamurthi S."/>
            <person name="Patil S.A."/>
        </authorList>
    </citation>
    <scope>NUCLEOTIDE SEQUENCE</scope>
    <source>
        <strain evidence="1">SAP-1</strain>
    </source>
</reference>
<dbReference type="RefSeq" id="WP_260749099.1">
    <property type="nucleotide sequence ID" value="NZ_CP092109.1"/>
</dbReference>
<proteinExistence type="predicted"/>